<dbReference type="Pfam" id="PF00884">
    <property type="entry name" value="Sulfatase"/>
    <property type="match status" value="1"/>
</dbReference>
<sequence>MSKRPNVLLITSDQHHFSCLGSVNATLQTPALDRLAAEGMRFERAYCNNPVCSPSRSTLITGQYPSWHGCWTIGVKLGEDVPTVGDVFRENGYFTALLGKAHFQPLRSEENQVSLETPDKFRDLAFWRGFTGPWYGFDWVQINRNHGDEAWAGQHYGLWLEEKGCDSWEDYFAGGGSPKEKLKPRQGAWDLPEELHYSVFVADKTIEAIDKAQQDDKPFFAWASFADPHPPYVVPEPWASLYDPDDMTPGTLTPGEHDRTPPHFGETQKAAPDFSHWQESGYGNHGFHSHLVPEAQQKKDLAIYYGMISLMDREIGRILDELDKRGLADNTLVVFSTDHGHFLGQHGLWYKGAFHYEDLLRLPFLARWPGKIPAGEVSSALQALIDLPETFLDACDIPIPGQMQGISQLPVWTGAQESARSSVITEFRHQPTKLHLRTFITERYKLTLYRGETFGELFDLEADPGELHNRFADPSYATVKAQLMEQWLQAEIAREPTRFARIAGA</sequence>
<dbReference type="SUPFAM" id="SSF53649">
    <property type="entry name" value="Alkaline phosphatase-like"/>
    <property type="match status" value="1"/>
</dbReference>
<name>A0A7W9WAJ6_ARMRO</name>
<dbReference type="EMBL" id="JACHGW010000008">
    <property type="protein sequence ID" value="MBB6053687.1"/>
    <property type="molecule type" value="Genomic_DNA"/>
</dbReference>
<dbReference type="GO" id="GO:0005737">
    <property type="term" value="C:cytoplasm"/>
    <property type="evidence" value="ECO:0007669"/>
    <property type="project" value="TreeGrafter"/>
</dbReference>
<protein>
    <submittedName>
        <fullName evidence="6">Putative sulfatase</fullName>
        <ecNumber evidence="6">3.1.6.-</ecNumber>
    </submittedName>
</protein>
<dbReference type="PANTHER" id="PTHR45953">
    <property type="entry name" value="IDURONATE 2-SULFATASE"/>
    <property type="match status" value="1"/>
</dbReference>
<reference evidence="6 7" key="1">
    <citation type="submission" date="2020-08" db="EMBL/GenBank/DDBJ databases">
        <title>Genomic Encyclopedia of Type Strains, Phase IV (KMG-IV): sequencing the most valuable type-strain genomes for metagenomic binning, comparative biology and taxonomic classification.</title>
        <authorList>
            <person name="Goeker M."/>
        </authorList>
    </citation>
    <scope>NUCLEOTIDE SEQUENCE [LARGE SCALE GENOMIC DNA]</scope>
    <source>
        <strain evidence="6 7">DSM 23562</strain>
    </source>
</reference>
<comment type="caution">
    <text evidence="6">The sequence shown here is derived from an EMBL/GenBank/DDBJ whole genome shotgun (WGS) entry which is preliminary data.</text>
</comment>
<keyword evidence="2" id="KW-0479">Metal-binding</keyword>
<evidence type="ECO:0000256" key="2">
    <source>
        <dbReference type="ARBA" id="ARBA00022723"/>
    </source>
</evidence>
<dbReference type="EC" id="3.1.6.-" evidence="6"/>
<feature type="domain" description="Sulfatase N-terminal" evidence="5">
    <location>
        <begin position="5"/>
        <end position="396"/>
    </location>
</feature>
<evidence type="ECO:0000313" key="6">
    <source>
        <dbReference type="EMBL" id="MBB6053687.1"/>
    </source>
</evidence>
<dbReference type="RefSeq" id="WP_184203779.1">
    <property type="nucleotide sequence ID" value="NZ_JACHGW010000008.1"/>
</dbReference>
<dbReference type="AlphaFoldDB" id="A0A7W9WAJ6"/>
<evidence type="ECO:0000256" key="4">
    <source>
        <dbReference type="SAM" id="MobiDB-lite"/>
    </source>
</evidence>
<dbReference type="GO" id="GO:0046872">
    <property type="term" value="F:metal ion binding"/>
    <property type="evidence" value="ECO:0007669"/>
    <property type="project" value="UniProtKB-KW"/>
</dbReference>
<evidence type="ECO:0000256" key="1">
    <source>
        <dbReference type="ARBA" id="ARBA00008779"/>
    </source>
</evidence>
<dbReference type="InterPro" id="IPR017850">
    <property type="entry name" value="Alkaline_phosphatase_core_sf"/>
</dbReference>
<dbReference type="InterPro" id="IPR024607">
    <property type="entry name" value="Sulfatase_CS"/>
</dbReference>
<dbReference type="Gene3D" id="3.40.720.10">
    <property type="entry name" value="Alkaline Phosphatase, subunit A"/>
    <property type="match status" value="1"/>
</dbReference>
<proteinExistence type="inferred from homology"/>
<feature type="region of interest" description="Disordered" evidence="4">
    <location>
        <begin position="247"/>
        <end position="268"/>
    </location>
</feature>
<evidence type="ECO:0000256" key="3">
    <source>
        <dbReference type="ARBA" id="ARBA00022801"/>
    </source>
</evidence>
<evidence type="ECO:0000313" key="7">
    <source>
        <dbReference type="Proteomes" id="UP000520814"/>
    </source>
</evidence>
<gene>
    <name evidence="6" type="ORF">HNQ39_005529</name>
</gene>
<dbReference type="PANTHER" id="PTHR45953:SF1">
    <property type="entry name" value="IDURONATE 2-SULFATASE"/>
    <property type="match status" value="1"/>
</dbReference>
<keyword evidence="3 6" id="KW-0378">Hydrolase</keyword>
<dbReference type="GO" id="GO:0008484">
    <property type="term" value="F:sulfuric ester hydrolase activity"/>
    <property type="evidence" value="ECO:0007669"/>
    <property type="project" value="TreeGrafter"/>
</dbReference>
<evidence type="ECO:0000259" key="5">
    <source>
        <dbReference type="Pfam" id="PF00884"/>
    </source>
</evidence>
<accession>A0A7W9WAJ6</accession>
<keyword evidence="7" id="KW-1185">Reference proteome</keyword>
<dbReference type="PROSITE" id="PS00523">
    <property type="entry name" value="SULFATASE_1"/>
    <property type="match status" value="1"/>
</dbReference>
<dbReference type="InterPro" id="IPR000917">
    <property type="entry name" value="Sulfatase_N"/>
</dbReference>
<comment type="similarity">
    <text evidence="1">Belongs to the sulfatase family.</text>
</comment>
<organism evidence="6 7">
    <name type="scientific">Armatimonas rosea</name>
    <dbReference type="NCBI Taxonomy" id="685828"/>
    <lineage>
        <taxon>Bacteria</taxon>
        <taxon>Bacillati</taxon>
        <taxon>Armatimonadota</taxon>
        <taxon>Armatimonadia</taxon>
        <taxon>Armatimonadales</taxon>
        <taxon>Armatimonadaceae</taxon>
        <taxon>Armatimonas</taxon>
    </lineage>
</organism>
<dbReference type="Proteomes" id="UP000520814">
    <property type="component" value="Unassembled WGS sequence"/>
</dbReference>